<evidence type="ECO:0000313" key="2">
    <source>
        <dbReference type="Proteomes" id="UP000277204"/>
    </source>
</evidence>
<protein>
    <submittedName>
        <fullName evidence="1">Uncharacterized protein</fullName>
    </submittedName>
</protein>
<sequence>MIIPMLPNNLELAERRLECSRKRFMKDNSLLEKYQVVMNKLLTDFTSRGVKFNINDVKVWEEGPHFLKKPKDCWPAADIQGPDPHLLELKKTMSSVDLLVNYYSDWTKLLKAVAWLTRFQRYLLIMRSGRTDLSLQVGMLRVDV</sequence>
<dbReference type="Proteomes" id="UP000277204">
    <property type="component" value="Unassembled WGS sequence"/>
</dbReference>
<keyword evidence="2" id="KW-1185">Reference proteome</keyword>
<gene>
    <name evidence="1" type="ORF">SMRZ_LOCUS10857</name>
</gene>
<evidence type="ECO:0000313" key="1">
    <source>
        <dbReference type="EMBL" id="VDO92161.1"/>
    </source>
</evidence>
<dbReference type="STRING" id="48269.A0A183M482"/>
<dbReference type="AlphaFoldDB" id="A0A183M482"/>
<proteinExistence type="predicted"/>
<dbReference type="EMBL" id="UZAI01005814">
    <property type="protein sequence ID" value="VDO92161.1"/>
    <property type="molecule type" value="Genomic_DNA"/>
</dbReference>
<name>A0A183M482_9TREM</name>
<accession>A0A183M482</accession>
<reference evidence="1 2" key="1">
    <citation type="submission" date="2018-11" db="EMBL/GenBank/DDBJ databases">
        <authorList>
            <consortium name="Pathogen Informatics"/>
        </authorList>
    </citation>
    <scope>NUCLEOTIDE SEQUENCE [LARGE SCALE GENOMIC DNA]</scope>
    <source>
        <strain evidence="1 2">Zambia</strain>
    </source>
</reference>
<organism evidence="1 2">
    <name type="scientific">Schistosoma margrebowiei</name>
    <dbReference type="NCBI Taxonomy" id="48269"/>
    <lineage>
        <taxon>Eukaryota</taxon>
        <taxon>Metazoa</taxon>
        <taxon>Spiralia</taxon>
        <taxon>Lophotrochozoa</taxon>
        <taxon>Platyhelminthes</taxon>
        <taxon>Trematoda</taxon>
        <taxon>Digenea</taxon>
        <taxon>Strigeidida</taxon>
        <taxon>Schistosomatoidea</taxon>
        <taxon>Schistosomatidae</taxon>
        <taxon>Schistosoma</taxon>
    </lineage>
</organism>